<feature type="compositionally biased region" description="Gly residues" evidence="1">
    <location>
        <begin position="232"/>
        <end position="242"/>
    </location>
</feature>
<feature type="compositionally biased region" description="Basic and acidic residues" evidence="1">
    <location>
        <begin position="582"/>
        <end position="594"/>
    </location>
</feature>
<gene>
    <name evidence="4" type="ORF">HYH02_009871</name>
</gene>
<feature type="compositionally biased region" description="Pro residues" evidence="1">
    <location>
        <begin position="418"/>
        <end position="427"/>
    </location>
</feature>
<feature type="region of interest" description="Disordered" evidence="1">
    <location>
        <begin position="524"/>
        <end position="552"/>
    </location>
</feature>
<protein>
    <recommendedName>
        <fullName evidence="6">Membrane-associated protein</fullName>
    </recommendedName>
</protein>
<evidence type="ECO:0000256" key="2">
    <source>
        <dbReference type="SAM" id="Phobius"/>
    </source>
</evidence>
<keyword evidence="2" id="KW-0812">Transmembrane</keyword>
<organism evidence="4 5">
    <name type="scientific">Chlamydomonas schloesseri</name>
    <dbReference type="NCBI Taxonomy" id="2026947"/>
    <lineage>
        <taxon>Eukaryota</taxon>
        <taxon>Viridiplantae</taxon>
        <taxon>Chlorophyta</taxon>
        <taxon>core chlorophytes</taxon>
        <taxon>Chlorophyceae</taxon>
        <taxon>CS clade</taxon>
        <taxon>Chlamydomonadales</taxon>
        <taxon>Chlamydomonadaceae</taxon>
        <taxon>Chlamydomonas</taxon>
    </lineage>
</organism>
<feature type="region of interest" description="Disordered" evidence="1">
    <location>
        <begin position="407"/>
        <end position="436"/>
    </location>
</feature>
<reference evidence="4" key="1">
    <citation type="journal article" date="2020" name="bioRxiv">
        <title>Comparative genomics of Chlamydomonas.</title>
        <authorList>
            <person name="Craig R.J."/>
            <person name="Hasan A.R."/>
            <person name="Ness R.W."/>
            <person name="Keightley P.D."/>
        </authorList>
    </citation>
    <scope>NUCLEOTIDE SEQUENCE</scope>
    <source>
        <strain evidence="4">CCAP 11/173</strain>
    </source>
</reference>
<feature type="transmembrane region" description="Helical" evidence="2">
    <location>
        <begin position="146"/>
        <end position="167"/>
    </location>
</feature>
<feature type="compositionally biased region" description="Low complexity" evidence="1">
    <location>
        <begin position="205"/>
        <end position="221"/>
    </location>
</feature>
<feature type="compositionally biased region" description="Polar residues" evidence="1">
    <location>
        <begin position="531"/>
        <end position="550"/>
    </location>
</feature>
<dbReference type="EMBL" id="JAEHOD010000034">
    <property type="protein sequence ID" value="KAG2442080.1"/>
    <property type="molecule type" value="Genomic_DNA"/>
</dbReference>
<evidence type="ECO:0000313" key="5">
    <source>
        <dbReference type="Proteomes" id="UP000613740"/>
    </source>
</evidence>
<dbReference type="OrthoDB" id="10665787at2759"/>
<evidence type="ECO:0000256" key="3">
    <source>
        <dbReference type="SAM" id="SignalP"/>
    </source>
</evidence>
<name>A0A835TN98_9CHLO</name>
<feature type="compositionally biased region" description="Low complexity" evidence="1">
    <location>
        <begin position="84"/>
        <end position="118"/>
    </location>
</feature>
<feature type="region of interest" description="Disordered" evidence="1">
    <location>
        <begin position="204"/>
        <end position="242"/>
    </location>
</feature>
<keyword evidence="5" id="KW-1185">Reference proteome</keyword>
<feature type="compositionally biased region" description="Gly residues" evidence="1">
    <location>
        <begin position="119"/>
        <end position="137"/>
    </location>
</feature>
<feature type="signal peptide" evidence="3">
    <location>
        <begin position="1"/>
        <end position="28"/>
    </location>
</feature>
<keyword evidence="2" id="KW-0472">Membrane</keyword>
<keyword evidence="2" id="KW-1133">Transmembrane helix</keyword>
<accession>A0A835TN98</accession>
<feature type="chain" id="PRO_5032734751" description="Membrane-associated protein" evidence="3">
    <location>
        <begin position="29"/>
        <end position="652"/>
    </location>
</feature>
<dbReference type="Proteomes" id="UP000613740">
    <property type="component" value="Unassembled WGS sequence"/>
</dbReference>
<feature type="region of interest" description="Disordered" evidence="1">
    <location>
        <begin position="84"/>
        <end position="137"/>
    </location>
</feature>
<evidence type="ECO:0000256" key="1">
    <source>
        <dbReference type="SAM" id="MobiDB-lite"/>
    </source>
</evidence>
<feature type="region of interest" description="Disordered" evidence="1">
    <location>
        <begin position="569"/>
        <end position="601"/>
    </location>
</feature>
<dbReference type="AlphaFoldDB" id="A0A835TN98"/>
<comment type="caution">
    <text evidence="4">The sequence shown here is derived from an EMBL/GenBank/DDBJ whole genome shotgun (WGS) entry which is preliminary data.</text>
</comment>
<evidence type="ECO:0000313" key="4">
    <source>
        <dbReference type="EMBL" id="KAG2442080.1"/>
    </source>
</evidence>
<proteinExistence type="predicted"/>
<evidence type="ECO:0008006" key="6">
    <source>
        <dbReference type="Google" id="ProtNLM"/>
    </source>
</evidence>
<sequence>MKRRQMPSARALACLLCLLAGAAVEAGAELRAQALLDPLGSSSSSTTTTTTAVATSSSSSFTLAAAVVRRLLQFQFVTPISTSFPSSPSLTAISAGRPATSSRPSTSPSPSTAGTAIAGVGGSGSGGDSSGGSGGGGGGGLSTVQVVVLSVGSTLLAVIALVGGIYLCHTYYCRHKDSYLSRAVQAVAQATGLWPRSARVAQQPSAGAASAEMTAAATSSRRGGRRADGAGATAGDGTMVGGGDTEAATGPVWMTAHVGGDGRSPENAGDVEAAADAVVGVPMSAFGDAATAAGLSTAVVIGVPVAVPAGPGMLAGGSEAGGGFGRSDGEDGTHVVSPHEQQAAATLTISPVTAAPRPMSPAAVAVARRAGAVSPAAAASLHRDGSMEASGDAASAVSATFSASVSTASAASSDEQPSAPPHPPQSPTSPSSSSVCAVRPLPPSFYGPARPRASLAATAAAALPVAGSRRRCLSAVPPLHLGQAHAHDTPAPVAATAATADELLLLVESAGLEPSVPMMMMSPRASPSAAHTTTPHIRTTSPGGSDATSGAVQAEPAVLAAAAARYPGIPEEGCDSSSSSSSRRDSSHGGARDVGEDEEAVEGRVGTLWGCGGVTGSAGHRSIGGSTVVIGACSTRTPSLNSTAVVSVSRRA</sequence>
<keyword evidence="3" id="KW-0732">Signal</keyword>